<comment type="caution">
    <text evidence="5">The sequence shown here is derived from an EMBL/GenBank/DDBJ whole genome shotgun (WGS) entry which is preliminary data.</text>
</comment>
<dbReference type="EMBL" id="BAABAQ010000022">
    <property type="protein sequence ID" value="GAA4210311.1"/>
    <property type="molecule type" value="Genomic_DNA"/>
</dbReference>
<gene>
    <name evidence="5" type="ORF">GCM10022252_77980</name>
</gene>
<keyword evidence="1" id="KW-0813">Transport</keyword>
<organism evidence="5 6">
    <name type="scientific">Streptosporangium oxazolinicum</name>
    <dbReference type="NCBI Taxonomy" id="909287"/>
    <lineage>
        <taxon>Bacteria</taxon>
        <taxon>Bacillati</taxon>
        <taxon>Actinomycetota</taxon>
        <taxon>Actinomycetes</taxon>
        <taxon>Streptosporangiales</taxon>
        <taxon>Streptosporangiaceae</taxon>
        <taxon>Streptosporangium</taxon>
    </lineage>
</organism>
<evidence type="ECO:0000313" key="5">
    <source>
        <dbReference type="EMBL" id="GAA4210311.1"/>
    </source>
</evidence>
<proteinExistence type="predicted"/>
<evidence type="ECO:0000313" key="6">
    <source>
        <dbReference type="Proteomes" id="UP001501251"/>
    </source>
</evidence>
<keyword evidence="6" id="KW-1185">Reference proteome</keyword>
<feature type="domain" description="ABC transporter" evidence="4">
    <location>
        <begin position="3"/>
        <end position="236"/>
    </location>
</feature>
<dbReference type="Proteomes" id="UP001501251">
    <property type="component" value="Unassembled WGS sequence"/>
</dbReference>
<dbReference type="GO" id="GO:0005524">
    <property type="term" value="F:ATP binding"/>
    <property type="evidence" value="ECO:0007669"/>
    <property type="project" value="UniProtKB-KW"/>
</dbReference>
<evidence type="ECO:0000256" key="1">
    <source>
        <dbReference type="ARBA" id="ARBA00022448"/>
    </source>
</evidence>
<dbReference type="InterPro" id="IPR003593">
    <property type="entry name" value="AAA+_ATPase"/>
</dbReference>
<evidence type="ECO:0000256" key="3">
    <source>
        <dbReference type="ARBA" id="ARBA00022840"/>
    </source>
</evidence>
<evidence type="ECO:0000256" key="2">
    <source>
        <dbReference type="ARBA" id="ARBA00022741"/>
    </source>
</evidence>
<name>A0ABP8BMA2_9ACTN</name>
<dbReference type="Gene3D" id="3.40.50.300">
    <property type="entry name" value="P-loop containing nucleotide triphosphate hydrolases"/>
    <property type="match status" value="1"/>
</dbReference>
<dbReference type="InterPro" id="IPR050166">
    <property type="entry name" value="ABC_transporter_ATP-bind"/>
</dbReference>
<dbReference type="PANTHER" id="PTHR42788">
    <property type="entry name" value="TAURINE IMPORT ATP-BINDING PROTEIN-RELATED"/>
    <property type="match status" value="1"/>
</dbReference>
<dbReference type="SUPFAM" id="SSF52540">
    <property type="entry name" value="P-loop containing nucleoside triphosphate hydrolases"/>
    <property type="match status" value="1"/>
</dbReference>
<reference evidence="6" key="1">
    <citation type="journal article" date="2019" name="Int. J. Syst. Evol. Microbiol.">
        <title>The Global Catalogue of Microorganisms (GCM) 10K type strain sequencing project: providing services to taxonomists for standard genome sequencing and annotation.</title>
        <authorList>
            <consortium name="The Broad Institute Genomics Platform"/>
            <consortium name="The Broad Institute Genome Sequencing Center for Infectious Disease"/>
            <person name="Wu L."/>
            <person name="Ma J."/>
        </authorList>
    </citation>
    <scope>NUCLEOTIDE SEQUENCE [LARGE SCALE GENOMIC DNA]</scope>
    <source>
        <strain evidence="6">JCM 17388</strain>
    </source>
</reference>
<dbReference type="InterPro" id="IPR003439">
    <property type="entry name" value="ABC_transporter-like_ATP-bd"/>
</dbReference>
<protein>
    <submittedName>
        <fullName evidence="5">ABC transporter ATP-binding protein</fullName>
    </submittedName>
</protein>
<dbReference type="RefSeq" id="WP_344923375.1">
    <property type="nucleotide sequence ID" value="NZ_BAABAQ010000022.1"/>
</dbReference>
<keyword evidence="2" id="KW-0547">Nucleotide-binding</keyword>
<dbReference type="SMART" id="SM00382">
    <property type="entry name" value="AAA"/>
    <property type="match status" value="1"/>
</dbReference>
<keyword evidence="3 5" id="KW-0067">ATP-binding</keyword>
<dbReference type="InterPro" id="IPR027417">
    <property type="entry name" value="P-loop_NTPase"/>
</dbReference>
<dbReference type="CDD" id="cd03293">
    <property type="entry name" value="ABC_NrtD_SsuB_transporters"/>
    <property type="match status" value="1"/>
</dbReference>
<accession>A0ABP8BMA2</accession>
<sequence>MKLRIQGVGKEFTGRDTQRSFTALDDVNLDVRAGEFLTLVGPSGCGKSTLLDLIAGLAAPTTGRILLDGIPLEGPGLDRGIVLQQYALFPWRTALSNIEFALEGRAATRRERTDLARGYLDLVGLGEFGDRYPHELPLGVPQRVAVARSLAADPAVLLLDEPFAALDAGTRESLQEELVRIWERTGTTLLFTTRSIDEAVYLGRRVAVMASRPGRIQGAVEVDLGPREGDPRGGSRFGEYRHEVWKLLRSDVDQKAPVAS</sequence>
<dbReference type="PROSITE" id="PS50893">
    <property type="entry name" value="ABC_TRANSPORTER_2"/>
    <property type="match status" value="1"/>
</dbReference>
<dbReference type="Pfam" id="PF00005">
    <property type="entry name" value="ABC_tran"/>
    <property type="match status" value="1"/>
</dbReference>
<dbReference type="PANTHER" id="PTHR42788:SF13">
    <property type="entry name" value="ALIPHATIC SULFONATES IMPORT ATP-BINDING PROTEIN SSUB"/>
    <property type="match status" value="1"/>
</dbReference>
<evidence type="ECO:0000259" key="4">
    <source>
        <dbReference type="PROSITE" id="PS50893"/>
    </source>
</evidence>